<evidence type="ECO:0000256" key="1">
    <source>
        <dbReference type="ARBA" id="ARBA00022801"/>
    </source>
</evidence>
<name>A0A2M6R8T5_9BACT</name>
<dbReference type="Pfam" id="PF00383">
    <property type="entry name" value="dCMP_cyt_deam_1"/>
    <property type="match status" value="1"/>
</dbReference>
<dbReference type="InterPro" id="IPR016193">
    <property type="entry name" value="Cytidine_deaminase-like"/>
</dbReference>
<evidence type="ECO:0000313" key="4">
    <source>
        <dbReference type="Proteomes" id="UP000231162"/>
    </source>
</evidence>
<dbReference type="EMBL" id="PEZX01000028">
    <property type="protein sequence ID" value="PIS06943.1"/>
    <property type="molecule type" value="Genomic_DNA"/>
</dbReference>
<comment type="caution">
    <text evidence="3">The sequence shown here is derived from an EMBL/GenBank/DDBJ whole genome shotgun (WGS) entry which is preliminary data.</text>
</comment>
<dbReference type="InterPro" id="IPR002125">
    <property type="entry name" value="CMP_dCMP_dom"/>
</dbReference>
<organism evidence="3 4">
    <name type="scientific">Candidatus Berkelbacteria bacterium CG10_big_fil_rev_8_21_14_0_10_43_14</name>
    <dbReference type="NCBI Taxonomy" id="1974515"/>
    <lineage>
        <taxon>Bacteria</taxon>
        <taxon>Candidatus Berkelbacteria</taxon>
    </lineage>
</organism>
<dbReference type="PROSITE" id="PS51747">
    <property type="entry name" value="CYT_DCMP_DEAMINASES_2"/>
    <property type="match status" value="1"/>
</dbReference>
<dbReference type="Gene3D" id="3.40.140.10">
    <property type="entry name" value="Cytidine Deaminase, domain 2"/>
    <property type="match status" value="1"/>
</dbReference>
<proteinExistence type="predicted"/>
<dbReference type="PANTHER" id="PTHR11086">
    <property type="entry name" value="DEOXYCYTIDYLATE DEAMINASE-RELATED"/>
    <property type="match status" value="1"/>
</dbReference>
<dbReference type="GO" id="GO:0005737">
    <property type="term" value="C:cytoplasm"/>
    <property type="evidence" value="ECO:0007669"/>
    <property type="project" value="TreeGrafter"/>
</dbReference>
<keyword evidence="1" id="KW-0378">Hydrolase</keyword>
<sequence length="182" mass="20232">MNVSGFLEWMKYTKPCSPSMQKALCAYMRAAYSAATNSPDPSSQNGAVVVSEQTIIASSWNRFPPRVKVTPERLADRDMRLRLTVHAEQAAITTMATLTVSSKRTTLVCPWAACEDCVKMIADAHIPWLIVHKERMMLTHAQWGESILSVFETLTESGVRIAYVEGFLNASPIRVAGQLWTP</sequence>
<dbReference type="GO" id="GO:0004132">
    <property type="term" value="F:dCMP deaminase activity"/>
    <property type="evidence" value="ECO:0007669"/>
    <property type="project" value="TreeGrafter"/>
</dbReference>
<reference evidence="4" key="1">
    <citation type="submission" date="2017-09" db="EMBL/GenBank/DDBJ databases">
        <title>Depth-based differentiation of microbial function through sediment-hosted aquifers and enrichment of novel symbionts in the deep terrestrial subsurface.</title>
        <authorList>
            <person name="Probst A.J."/>
            <person name="Ladd B."/>
            <person name="Jarett J.K."/>
            <person name="Geller-Mcgrath D.E."/>
            <person name="Sieber C.M.K."/>
            <person name="Emerson J.B."/>
            <person name="Anantharaman K."/>
            <person name="Thomas B.C."/>
            <person name="Malmstrom R."/>
            <person name="Stieglmeier M."/>
            <person name="Klingl A."/>
            <person name="Woyke T."/>
            <person name="Ryan C.M."/>
            <person name="Banfield J.F."/>
        </authorList>
    </citation>
    <scope>NUCLEOTIDE SEQUENCE [LARGE SCALE GENOMIC DNA]</scope>
</reference>
<accession>A0A2M6R8T5</accession>
<dbReference type="SUPFAM" id="SSF53927">
    <property type="entry name" value="Cytidine deaminase-like"/>
    <property type="match status" value="1"/>
</dbReference>
<dbReference type="AlphaFoldDB" id="A0A2M6R8T5"/>
<evidence type="ECO:0000259" key="2">
    <source>
        <dbReference type="PROSITE" id="PS51747"/>
    </source>
</evidence>
<dbReference type="Proteomes" id="UP000231162">
    <property type="component" value="Unassembled WGS sequence"/>
</dbReference>
<evidence type="ECO:0000313" key="3">
    <source>
        <dbReference type="EMBL" id="PIS06943.1"/>
    </source>
</evidence>
<dbReference type="InterPro" id="IPR015517">
    <property type="entry name" value="dCMP_deaminase-rel"/>
</dbReference>
<feature type="domain" description="CMP/dCMP-type deaminase" evidence="2">
    <location>
        <begin position="22"/>
        <end position="145"/>
    </location>
</feature>
<dbReference type="PANTHER" id="PTHR11086:SF18">
    <property type="entry name" value="DEOXYCYTIDYLATE DEAMINASE"/>
    <property type="match status" value="1"/>
</dbReference>
<protein>
    <recommendedName>
        <fullName evidence="2">CMP/dCMP-type deaminase domain-containing protein</fullName>
    </recommendedName>
</protein>
<gene>
    <name evidence="3" type="ORF">COT79_01900</name>
</gene>